<feature type="signal peptide" evidence="1">
    <location>
        <begin position="1"/>
        <end position="18"/>
    </location>
</feature>
<dbReference type="RefSeq" id="WP_115970153.1">
    <property type="nucleotide sequence ID" value="NZ_QNVT01000005.1"/>
</dbReference>
<protein>
    <recommendedName>
        <fullName evidence="4">Carboxypeptidase-like regulatory domain-containing protein</fullName>
    </recommendedName>
</protein>
<reference evidence="3" key="1">
    <citation type="submission" date="2018-06" db="EMBL/GenBank/DDBJ databases">
        <authorList>
            <person name="Lum Nde A."/>
            <person name="Hugo C."/>
        </authorList>
    </citation>
    <scope>NUCLEOTIDE SEQUENCE [LARGE SCALE GENOMIC DNA]</scope>
    <source>
        <strain evidence="3">1_F178</strain>
    </source>
</reference>
<sequence>MRIVMAICALLLTMPVFSQKISGTVTNEDREAVSYSSISIGKEKVSTITDINGNYSLEIPNNTNKNDYVIIEANGYESKKLTVNEIIKNADIKLGKKVNAIQEINLTGQKTKREIIGAKKRPMFTFSKMFDQNVPTIEQGQIFNIYNWTKLNSYSFHIIPSSRFKEITLKLNIYSVKDGLPYESLLNENIIFKTTTTGWQTIDLQEYKLIYTHLDKLAITLQLVESIPQEDTAFIFGISAKKTLSNDLLYHYQSQGDWETSMGSFISNIDVNYNKDKRK</sequence>
<dbReference type="Pfam" id="PF13715">
    <property type="entry name" value="CarbopepD_reg_2"/>
    <property type="match status" value="1"/>
</dbReference>
<evidence type="ECO:0000313" key="3">
    <source>
        <dbReference type="Proteomes" id="UP000256686"/>
    </source>
</evidence>
<name>A0A3D9CBT2_9FLAO</name>
<dbReference type="Proteomes" id="UP000256686">
    <property type="component" value="Unassembled WGS sequence"/>
</dbReference>
<accession>A0A3D9CBT2</accession>
<dbReference type="AlphaFoldDB" id="A0A3D9CBT2"/>
<dbReference type="InterPro" id="IPR008969">
    <property type="entry name" value="CarboxyPept-like_regulatory"/>
</dbReference>
<dbReference type="Gene3D" id="2.60.40.1120">
    <property type="entry name" value="Carboxypeptidase-like, regulatory domain"/>
    <property type="match status" value="1"/>
</dbReference>
<organism evidence="2 3">
    <name type="scientific">Chryseobacterium pennae</name>
    <dbReference type="NCBI Taxonomy" id="2258962"/>
    <lineage>
        <taxon>Bacteria</taxon>
        <taxon>Pseudomonadati</taxon>
        <taxon>Bacteroidota</taxon>
        <taxon>Flavobacteriia</taxon>
        <taxon>Flavobacteriales</taxon>
        <taxon>Weeksellaceae</taxon>
        <taxon>Chryseobacterium group</taxon>
        <taxon>Chryseobacterium</taxon>
    </lineage>
</organism>
<evidence type="ECO:0008006" key="4">
    <source>
        <dbReference type="Google" id="ProtNLM"/>
    </source>
</evidence>
<evidence type="ECO:0000313" key="2">
    <source>
        <dbReference type="EMBL" id="REC63076.1"/>
    </source>
</evidence>
<evidence type="ECO:0000256" key="1">
    <source>
        <dbReference type="SAM" id="SignalP"/>
    </source>
</evidence>
<gene>
    <name evidence="2" type="ORF">DRF65_07560</name>
</gene>
<proteinExistence type="predicted"/>
<dbReference type="SUPFAM" id="SSF49464">
    <property type="entry name" value="Carboxypeptidase regulatory domain-like"/>
    <property type="match status" value="1"/>
</dbReference>
<keyword evidence="1" id="KW-0732">Signal</keyword>
<keyword evidence="3" id="KW-1185">Reference proteome</keyword>
<comment type="caution">
    <text evidence="2">The sequence shown here is derived from an EMBL/GenBank/DDBJ whole genome shotgun (WGS) entry which is preliminary data.</text>
</comment>
<feature type="chain" id="PRO_5017633529" description="Carboxypeptidase-like regulatory domain-containing protein" evidence="1">
    <location>
        <begin position="19"/>
        <end position="279"/>
    </location>
</feature>
<dbReference type="EMBL" id="QNVT01000005">
    <property type="protein sequence ID" value="REC63076.1"/>
    <property type="molecule type" value="Genomic_DNA"/>
</dbReference>